<dbReference type="Pfam" id="PF11264">
    <property type="entry name" value="ThylakoidFormat"/>
    <property type="match status" value="1"/>
</dbReference>
<evidence type="ECO:0000313" key="4">
    <source>
        <dbReference type="EMBL" id="CAB9496541.1"/>
    </source>
</evidence>
<dbReference type="AlphaFoldDB" id="A0A9N8H0U0"/>
<accession>A0A9N8H0U0</accession>
<organism evidence="4 5">
    <name type="scientific">Seminavis robusta</name>
    <dbReference type="NCBI Taxonomy" id="568900"/>
    <lineage>
        <taxon>Eukaryota</taxon>
        <taxon>Sar</taxon>
        <taxon>Stramenopiles</taxon>
        <taxon>Ochrophyta</taxon>
        <taxon>Bacillariophyta</taxon>
        <taxon>Bacillariophyceae</taxon>
        <taxon>Bacillariophycidae</taxon>
        <taxon>Naviculales</taxon>
        <taxon>Naviculaceae</taxon>
        <taxon>Seminavis</taxon>
    </lineage>
</organism>
<protein>
    <submittedName>
        <fullName evidence="4">Protein THYLAKOID FORMATION1, chloroplastic</fullName>
    </submittedName>
</protein>
<evidence type="ECO:0000256" key="1">
    <source>
        <dbReference type="ARBA" id="ARBA00023054"/>
    </source>
</evidence>
<sequence>MLFRRSVFAILALTVSTHAFTAPSVPAFTQSSALMMSTEAEPEAAVEESDFDRSLKADIRKSLNYKPGAADTEFAKRYGHLVGKKIKTVGEAFAEFTEELGFTVNALYKNMVTDIVGTTHLIVVNARFQRDPVWSLGIITALDLLLKNYPEQEIATKIKSALFKCIGMNEAEIMAEAKSVQDWAAGKTKEDVEAALSGEGDGPIAALAKNIKGDEFWMYSRYFGIGLLKVMESVGQEMDKDEVYPVIESWMTDKLGRSHLTACADSDLYFKIRDKLDMMETMMKEIEIREKKRMAERLEEKAEAALRAADKEVKMQAEIDAEAQKNRERVESS</sequence>
<name>A0A9N8H0U0_9STRA</name>
<keyword evidence="1 2" id="KW-0175">Coiled coil</keyword>
<gene>
    <name evidence="4" type="ORF">SEMRO_6_G005120.1</name>
</gene>
<keyword evidence="3" id="KW-0732">Signal</keyword>
<evidence type="ECO:0000256" key="3">
    <source>
        <dbReference type="SAM" id="SignalP"/>
    </source>
</evidence>
<evidence type="ECO:0000313" key="5">
    <source>
        <dbReference type="Proteomes" id="UP001153069"/>
    </source>
</evidence>
<proteinExistence type="predicted"/>
<feature type="signal peptide" evidence="3">
    <location>
        <begin position="1"/>
        <end position="19"/>
    </location>
</feature>
<dbReference type="PANTHER" id="PTHR34793:SF1">
    <property type="entry name" value="PROTEIN THYLAKOID FORMATION 1, CHLOROPLASTIC"/>
    <property type="match status" value="1"/>
</dbReference>
<dbReference type="PANTHER" id="PTHR34793">
    <property type="entry name" value="PROTEIN THYLAKOID FORMATION 1, CHLOROPLASTIC"/>
    <property type="match status" value="1"/>
</dbReference>
<evidence type="ECO:0000256" key="2">
    <source>
        <dbReference type="SAM" id="Coils"/>
    </source>
</evidence>
<dbReference type="InterPro" id="IPR017499">
    <property type="entry name" value="Thf1"/>
</dbReference>
<feature type="chain" id="PRO_5040128526" evidence="3">
    <location>
        <begin position="20"/>
        <end position="333"/>
    </location>
</feature>
<comment type="caution">
    <text evidence="4">The sequence shown here is derived from an EMBL/GenBank/DDBJ whole genome shotgun (WGS) entry which is preliminary data.</text>
</comment>
<dbReference type="GO" id="GO:0010207">
    <property type="term" value="P:photosystem II assembly"/>
    <property type="evidence" value="ECO:0007669"/>
    <property type="project" value="InterPro"/>
</dbReference>
<dbReference type="EMBL" id="CAICTM010000006">
    <property type="protein sequence ID" value="CAB9496541.1"/>
    <property type="molecule type" value="Genomic_DNA"/>
</dbReference>
<feature type="coiled-coil region" evidence="2">
    <location>
        <begin position="281"/>
        <end position="315"/>
    </location>
</feature>
<keyword evidence="5" id="KW-1185">Reference proteome</keyword>
<reference evidence="4" key="1">
    <citation type="submission" date="2020-06" db="EMBL/GenBank/DDBJ databases">
        <authorList>
            <consortium name="Plant Systems Biology data submission"/>
        </authorList>
    </citation>
    <scope>NUCLEOTIDE SEQUENCE</scope>
    <source>
        <strain evidence="4">D6</strain>
    </source>
</reference>
<dbReference type="Proteomes" id="UP001153069">
    <property type="component" value="Unassembled WGS sequence"/>
</dbReference>
<dbReference type="OrthoDB" id="4812at2759"/>